<dbReference type="Gene3D" id="2.60.40.1190">
    <property type="match status" value="1"/>
</dbReference>
<dbReference type="SUPFAM" id="SSF51011">
    <property type="entry name" value="Glycosyl hydrolase domain"/>
    <property type="match status" value="1"/>
</dbReference>
<feature type="domain" description="Carbohydrate-binding" evidence="1">
    <location>
        <begin position="31"/>
        <end position="188"/>
    </location>
</feature>
<dbReference type="InterPro" id="IPR017853">
    <property type="entry name" value="GH"/>
</dbReference>
<dbReference type="InterPro" id="IPR010502">
    <property type="entry name" value="Carb-bd_dom_fam9"/>
</dbReference>
<dbReference type="Pfam" id="PF06452">
    <property type="entry name" value="CBM9_1"/>
    <property type="match status" value="1"/>
</dbReference>
<gene>
    <name evidence="2" type="ORF">ACERK3_19180</name>
</gene>
<protein>
    <submittedName>
        <fullName evidence="2">Sugar-binding protein</fullName>
    </submittedName>
</protein>
<organism evidence="2 3">
    <name type="scientific">Natronomicrosphaera hydrolytica</name>
    <dbReference type="NCBI Taxonomy" id="3242702"/>
    <lineage>
        <taxon>Bacteria</taxon>
        <taxon>Pseudomonadati</taxon>
        <taxon>Planctomycetota</taxon>
        <taxon>Phycisphaerae</taxon>
        <taxon>Phycisphaerales</taxon>
        <taxon>Phycisphaeraceae</taxon>
        <taxon>Natronomicrosphaera</taxon>
    </lineage>
</organism>
<comment type="caution">
    <text evidence="2">The sequence shown here is derived from an EMBL/GenBank/DDBJ whole genome shotgun (WGS) entry which is preliminary data.</text>
</comment>
<dbReference type="Proteomes" id="UP001575105">
    <property type="component" value="Unassembled WGS sequence"/>
</dbReference>
<evidence type="ECO:0000259" key="1">
    <source>
        <dbReference type="Pfam" id="PF06452"/>
    </source>
</evidence>
<evidence type="ECO:0000313" key="2">
    <source>
        <dbReference type="EMBL" id="MFA9480398.1"/>
    </source>
</evidence>
<dbReference type="SUPFAM" id="SSF49344">
    <property type="entry name" value="CBD9-like"/>
    <property type="match status" value="1"/>
</dbReference>
<keyword evidence="3" id="KW-1185">Reference proteome</keyword>
<dbReference type="Gene3D" id="3.20.20.80">
    <property type="entry name" value="Glycosidases"/>
    <property type="match status" value="1"/>
</dbReference>
<name>A0ABV4UCP3_9BACT</name>
<dbReference type="SUPFAM" id="SSF51445">
    <property type="entry name" value="(Trans)glycosidases"/>
    <property type="match status" value="1"/>
</dbReference>
<evidence type="ECO:0000313" key="3">
    <source>
        <dbReference type="Proteomes" id="UP001575105"/>
    </source>
</evidence>
<sequence>MTGLLYAVASTHAISSDRQVDVLSFDQPPEIDGRLDDDCWQAGQWYSDFIQVDPSQQSAEAQTRFKVGADAHTLYIGAVLDRPEGAPLVTEASERDGPVWRDDAIEFMIDPAPSVDQYVHIVVNAAGVIYDALRVQGGNLADRTVDIHADVATHVEDDQWSIEIAIPLAELGLSPDTTGDWALNVARSSHDGPSQTVSSYAPIRGTLHQPHRFVPLVLENLDATPFQWAVASQGQSRVVEDQGQLFLETGVSVRNETDRYEFFRMRFGLNQGESRLGELTELRGLDAGASRVYQVRIPFEGEGNVTVDVALENVRTDVLVRRHQYAAQLHYTPLKITLSAPSYRNTIYDTQSLDELRGTVEINLSSERLAQSELAVLLLDADRQAIETTTITSPKRNVDFEMPLPADLPQGEYHVVAELTTPERDDAYEAGTALRRLGPPPAGGREVRLDANKVTLVDGEPFLPMGAMGIRPHDDMEVVAKQGYTVVFEYAFYWWDESEQQAWLDRVHDNGLMAMIYPYPDPVMVRDGRPQQPVSDEEEQQIRTFINRWKDHPALLAWYLADEPELHSTLPERLEKVYQICQEEDPYRPTVVLNNTFSGVDIYGASADILMPNPFPGFYEDGGARRHMEYIYRLVGHAGEAVDGSRGVWVTPQAFSWADLRDERQDERAPTFRDLRNMNYQAVVAGSTGHIPFAYNRGRRHPAIRLGLGYLATEMALLKDAVLAVDSARQLDVSAADGQVLHTLRQANDQYYLFVVNVSDQAQELTATLPSDAPTQWYVVSEDDSLQLEEGRRLNETLSPLAVRIYTTDGDIAGTLSVERMQSAIDNAPTFDDPDEPMPEAEIKAITEF</sequence>
<dbReference type="EMBL" id="JBGUBD010000020">
    <property type="protein sequence ID" value="MFA9480398.1"/>
    <property type="molecule type" value="Genomic_DNA"/>
</dbReference>
<proteinExistence type="predicted"/>
<accession>A0ABV4UCP3</accession>
<dbReference type="RefSeq" id="WP_425347318.1">
    <property type="nucleotide sequence ID" value="NZ_JBGUBD010000020.1"/>
</dbReference>
<reference evidence="2 3" key="1">
    <citation type="submission" date="2024-08" db="EMBL/GenBank/DDBJ databases">
        <title>Whole-genome sequencing of halo(alkali)philic microorganisms from hypersaline lakes.</title>
        <authorList>
            <person name="Sorokin D.Y."/>
            <person name="Merkel A.Y."/>
            <person name="Messina E."/>
            <person name="Yakimov M."/>
        </authorList>
    </citation>
    <scope>NUCLEOTIDE SEQUENCE [LARGE SCALE GENOMIC DNA]</scope>
    <source>
        <strain evidence="2 3">AB-hyl4</strain>
    </source>
</reference>